<feature type="non-terminal residue" evidence="3">
    <location>
        <position position="1"/>
    </location>
</feature>
<dbReference type="AlphaFoldDB" id="A0A2J6Q087"/>
<dbReference type="InterPro" id="IPR052895">
    <property type="entry name" value="HetReg/Transcr_Mod"/>
</dbReference>
<dbReference type="Proteomes" id="UP000235672">
    <property type="component" value="Unassembled WGS sequence"/>
</dbReference>
<dbReference type="PANTHER" id="PTHR24148:SF64">
    <property type="entry name" value="HETEROKARYON INCOMPATIBILITY DOMAIN-CONTAINING PROTEIN"/>
    <property type="match status" value="1"/>
</dbReference>
<evidence type="ECO:0000313" key="3">
    <source>
        <dbReference type="EMBL" id="PMD19703.1"/>
    </source>
</evidence>
<feature type="compositionally biased region" description="Polar residues" evidence="1">
    <location>
        <begin position="70"/>
        <end position="82"/>
    </location>
</feature>
<feature type="region of interest" description="Disordered" evidence="1">
    <location>
        <begin position="558"/>
        <end position="669"/>
    </location>
</feature>
<dbReference type="EMBL" id="KZ613488">
    <property type="protein sequence ID" value="PMD19703.1"/>
    <property type="molecule type" value="Genomic_DNA"/>
</dbReference>
<dbReference type="InterPro" id="IPR010730">
    <property type="entry name" value="HET"/>
</dbReference>
<feature type="domain" description="Heterokaryon incompatibility" evidence="2">
    <location>
        <begin position="105"/>
        <end position="246"/>
    </location>
</feature>
<gene>
    <name evidence="3" type="ORF">NA56DRAFT_724312</name>
</gene>
<accession>A0A2J6Q087</accession>
<dbReference type="OrthoDB" id="3477286at2759"/>
<evidence type="ECO:0000256" key="1">
    <source>
        <dbReference type="SAM" id="MobiDB-lite"/>
    </source>
</evidence>
<feature type="compositionally biased region" description="Polar residues" evidence="1">
    <location>
        <begin position="643"/>
        <end position="658"/>
    </location>
</feature>
<feature type="compositionally biased region" description="Low complexity" evidence="1">
    <location>
        <begin position="572"/>
        <end position="624"/>
    </location>
</feature>
<dbReference type="PANTHER" id="PTHR24148">
    <property type="entry name" value="ANKYRIN REPEAT DOMAIN-CONTAINING PROTEIN 39 HOMOLOG-RELATED"/>
    <property type="match status" value="1"/>
</dbReference>
<feature type="compositionally biased region" description="Polar residues" evidence="1">
    <location>
        <begin position="333"/>
        <end position="354"/>
    </location>
</feature>
<name>A0A2J6Q087_9HELO</name>
<reference evidence="3 4" key="1">
    <citation type="submission" date="2016-05" db="EMBL/GenBank/DDBJ databases">
        <title>A degradative enzymes factory behind the ericoid mycorrhizal symbiosis.</title>
        <authorList>
            <consortium name="DOE Joint Genome Institute"/>
            <person name="Martino E."/>
            <person name="Morin E."/>
            <person name="Grelet G."/>
            <person name="Kuo A."/>
            <person name="Kohler A."/>
            <person name="Daghino S."/>
            <person name="Barry K."/>
            <person name="Choi C."/>
            <person name="Cichocki N."/>
            <person name="Clum A."/>
            <person name="Copeland A."/>
            <person name="Hainaut M."/>
            <person name="Haridas S."/>
            <person name="Labutti K."/>
            <person name="Lindquist E."/>
            <person name="Lipzen A."/>
            <person name="Khouja H.-R."/>
            <person name="Murat C."/>
            <person name="Ohm R."/>
            <person name="Olson A."/>
            <person name="Spatafora J."/>
            <person name="Veneault-Fourrey C."/>
            <person name="Henrissat B."/>
            <person name="Grigoriev I."/>
            <person name="Martin F."/>
            <person name="Perotto S."/>
        </authorList>
    </citation>
    <scope>NUCLEOTIDE SEQUENCE [LARGE SCALE GENOMIC DNA]</scope>
    <source>
        <strain evidence="3 4">UAMH 7357</strain>
    </source>
</reference>
<feature type="region of interest" description="Disordered" evidence="1">
    <location>
        <begin position="331"/>
        <end position="354"/>
    </location>
</feature>
<evidence type="ECO:0000259" key="2">
    <source>
        <dbReference type="Pfam" id="PF06985"/>
    </source>
</evidence>
<proteinExistence type="predicted"/>
<evidence type="ECO:0000313" key="4">
    <source>
        <dbReference type="Proteomes" id="UP000235672"/>
    </source>
</evidence>
<feature type="region of interest" description="Disordered" evidence="1">
    <location>
        <begin position="52"/>
        <end position="100"/>
    </location>
</feature>
<organism evidence="3 4">
    <name type="scientific">Hyaloscypha hepaticicola</name>
    <dbReference type="NCBI Taxonomy" id="2082293"/>
    <lineage>
        <taxon>Eukaryota</taxon>
        <taxon>Fungi</taxon>
        <taxon>Dikarya</taxon>
        <taxon>Ascomycota</taxon>
        <taxon>Pezizomycotina</taxon>
        <taxon>Leotiomycetes</taxon>
        <taxon>Helotiales</taxon>
        <taxon>Hyaloscyphaceae</taxon>
        <taxon>Hyaloscypha</taxon>
    </lineage>
</organism>
<dbReference type="STRING" id="1745343.A0A2J6Q087"/>
<protein>
    <recommendedName>
        <fullName evidence="2">Heterokaryon incompatibility domain-containing protein</fullName>
    </recommendedName>
</protein>
<dbReference type="Pfam" id="PF06985">
    <property type="entry name" value="HET"/>
    <property type="match status" value="1"/>
</dbReference>
<sequence length="845" mass="94646">VEFSNKSTEGIPLFNYDPLPDMKNRIRLLRLFAGPPENPHVECKLFEGEFSKDGQLIEPGSNEPKPGSAEPNSDESIANGKSSNDEVPASEGTSKTAPPPKVFKYEALSWRWGADSSHQILIRKDTNLTRKPAHQQLVWALKYLRWVKEDRILWIDALCIDQSNTIERNHQVELMARIYSTADNVCVWLGIDDRESRLAIKFIKDEVMKLQQFDGLCEKEKNSEKWQSLLSLMQRSWFSRRWVVQEIALAKKAKIYCGPDQIDWDEFAIAVELFVEVETATHRLSEVMKKDQRYYHVPGWFEYVSELGASLLVQATGTIFRDDKRIKKVTKVDPNSNTSQINTTAPKSNTATTSDLEAEVVKRRPLLSLEHLVSTLSAFDVSEPRDAIYALLAIANDTSPLASVKDGNGSQSNVSQTQEVLETFTIRKRYIVDYDKPYEDVCKDFITFCIDHSCRDNIASTRALDILCRPWAPEPISGKNVATGKEDKLSMALPSWIPQLSGASFGMIETPGIRSQKMDRKNADTLVGYPMIGQRNYNATQTWGVDRSILKWKKRLSEDPLNGKGQEPPKTNQDSSNQDSSKDPSNQNPSNKGSYSQSSSDQNASSSQNPSSQGSSQQDSSKPGKPSKKPQARNTDQFKGRQQPGQDGQSQRTRSIIPQQRKGLGPGLSSHYSMYVKGFILDTVERTTEASQNGAIPKEWIDLAGWKDPLKENTDVPGEFWRTLVADRGKDGRNPPVYYAKACKESVSKGGLLAGAVNTTSLIHNERNSIVAQFCRRVQAVIWNRSLIQTASKRLGLVAKGVHKGDLVCILYGCSVPVILRKCERPKAAKEIREEDQYGGSGIKY</sequence>
<keyword evidence="4" id="KW-1185">Reference proteome</keyword>